<organism evidence="3 4">
    <name type="scientific">Lederbergia citrisecunda</name>
    <dbReference type="NCBI Taxonomy" id="2833583"/>
    <lineage>
        <taxon>Bacteria</taxon>
        <taxon>Bacillati</taxon>
        <taxon>Bacillota</taxon>
        <taxon>Bacilli</taxon>
        <taxon>Bacillales</taxon>
        <taxon>Bacillaceae</taxon>
        <taxon>Lederbergia</taxon>
    </lineage>
</organism>
<accession>A0A942YQ27</accession>
<feature type="region of interest" description="Disordered" evidence="1">
    <location>
        <begin position="20"/>
        <end position="40"/>
    </location>
</feature>
<proteinExistence type="predicted"/>
<evidence type="ECO:0000313" key="3">
    <source>
        <dbReference type="EMBL" id="MBS4201861.1"/>
    </source>
</evidence>
<sequence length="115" mass="13201">MKKLLFLIMATLLLTAACSNGEQPTNKKDVAVENNASETSEAAKFPEYSIVKEYIPNATYKESLESDNDDERVILFENANGKSFKSSYLKTRNILQIRDLEEDRLTYNKIFRPEK</sequence>
<evidence type="ECO:0008006" key="5">
    <source>
        <dbReference type="Google" id="ProtNLM"/>
    </source>
</evidence>
<reference evidence="3 4" key="1">
    <citation type="submission" date="2021-05" db="EMBL/GenBank/DDBJ databases">
        <title>Novel Bacillus species.</title>
        <authorList>
            <person name="Liu G."/>
        </authorList>
    </citation>
    <scope>NUCLEOTIDE SEQUENCE [LARGE SCALE GENOMIC DNA]</scope>
    <source>
        <strain evidence="3 4">FJAT-49732</strain>
    </source>
</reference>
<dbReference type="RefSeq" id="WP_213112291.1">
    <property type="nucleotide sequence ID" value="NZ_JAGYPJ010000001.1"/>
</dbReference>
<evidence type="ECO:0000313" key="4">
    <source>
        <dbReference type="Proteomes" id="UP000682713"/>
    </source>
</evidence>
<evidence type="ECO:0000256" key="2">
    <source>
        <dbReference type="SAM" id="SignalP"/>
    </source>
</evidence>
<protein>
    <recommendedName>
        <fullName evidence="5">Lipoprotein</fullName>
    </recommendedName>
</protein>
<comment type="caution">
    <text evidence="3">The sequence shown here is derived from an EMBL/GenBank/DDBJ whole genome shotgun (WGS) entry which is preliminary data.</text>
</comment>
<keyword evidence="2" id="KW-0732">Signal</keyword>
<evidence type="ECO:0000256" key="1">
    <source>
        <dbReference type="SAM" id="MobiDB-lite"/>
    </source>
</evidence>
<dbReference type="EMBL" id="JAGYPJ010000001">
    <property type="protein sequence ID" value="MBS4201861.1"/>
    <property type="molecule type" value="Genomic_DNA"/>
</dbReference>
<feature type="signal peptide" evidence="2">
    <location>
        <begin position="1"/>
        <end position="21"/>
    </location>
</feature>
<keyword evidence="4" id="KW-1185">Reference proteome</keyword>
<dbReference type="Proteomes" id="UP000682713">
    <property type="component" value="Unassembled WGS sequence"/>
</dbReference>
<name>A0A942YQ27_9BACI</name>
<feature type="chain" id="PRO_5039235552" description="Lipoprotein" evidence="2">
    <location>
        <begin position="22"/>
        <end position="115"/>
    </location>
</feature>
<dbReference type="PROSITE" id="PS51257">
    <property type="entry name" value="PROKAR_LIPOPROTEIN"/>
    <property type="match status" value="1"/>
</dbReference>
<gene>
    <name evidence="3" type="ORF">KHA93_19845</name>
</gene>
<dbReference type="AlphaFoldDB" id="A0A942YQ27"/>